<feature type="region of interest" description="Disordered" evidence="1">
    <location>
        <begin position="19"/>
        <end position="65"/>
    </location>
</feature>
<name>A0A834M6Y9_RHYFE</name>
<evidence type="ECO:0000313" key="2">
    <source>
        <dbReference type="EMBL" id="KAF7270436.1"/>
    </source>
</evidence>
<evidence type="ECO:0000256" key="1">
    <source>
        <dbReference type="SAM" id="MobiDB-lite"/>
    </source>
</evidence>
<dbReference type="Proteomes" id="UP000625711">
    <property type="component" value="Unassembled WGS sequence"/>
</dbReference>
<dbReference type="AlphaFoldDB" id="A0A834M6Y9"/>
<accession>A0A834M6Y9</accession>
<feature type="compositionally biased region" description="Basic residues" evidence="1">
    <location>
        <begin position="29"/>
        <end position="43"/>
    </location>
</feature>
<reference evidence="2" key="1">
    <citation type="submission" date="2020-08" db="EMBL/GenBank/DDBJ databases">
        <title>Genome sequencing and assembly of the red palm weevil Rhynchophorus ferrugineus.</title>
        <authorList>
            <person name="Dias G.B."/>
            <person name="Bergman C.M."/>
            <person name="Manee M."/>
        </authorList>
    </citation>
    <scope>NUCLEOTIDE SEQUENCE</scope>
    <source>
        <strain evidence="2">AA-2017</strain>
        <tissue evidence="2">Whole larva</tissue>
    </source>
</reference>
<dbReference type="EMBL" id="JAACXV010014094">
    <property type="protein sequence ID" value="KAF7270436.1"/>
    <property type="molecule type" value="Genomic_DNA"/>
</dbReference>
<proteinExistence type="predicted"/>
<evidence type="ECO:0000313" key="3">
    <source>
        <dbReference type="Proteomes" id="UP000625711"/>
    </source>
</evidence>
<keyword evidence="3" id="KW-1185">Reference proteome</keyword>
<sequence>MSRACFNWSALSQDNALTPVRDRPGIAGKSRRERNYPGRRRVSRHDGGNDATGKNRTKVARVARSNSSENIFRRLTACLDRGRV</sequence>
<organism evidence="2 3">
    <name type="scientific">Rhynchophorus ferrugineus</name>
    <name type="common">Red palm weevil</name>
    <name type="synonym">Curculio ferrugineus</name>
    <dbReference type="NCBI Taxonomy" id="354439"/>
    <lineage>
        <taxon>Eukaryota</taxon>
        <taxon>Metazoa</taxon>
        <taxon>Ecdysozoa</taxon>
        <taxon>Arthropoda</taxon>
        <taxon>Hexapoda</taxon>
        <taxon>Insecta</taxon>
        <taxon>Pterygota</taxon>
        <taxon>Neoptera</taxon>
        <taxon>Endopterygota</taxon>
        <taxon>Coleoptera</taxon>
        <taxon>Polyphaga</taxon>
        <taxon>Cucujiformia</taxon>
        <taxon>Curculionidae</taxon>
        <taxon>Dryophthorinae</taxon>
        <taxon>Rhynchophorus</taxon>
    </lineage>
</organism>
<comment type="caution">
    <text evidence="2">The sequence shown here is derived from an EMBL/GenBank/DDBJ whole genome shotgun (WGS) entry which is preliminary data.</text>
</comment>
<protein>
    <submittedName>
        <fullName evidence="2">Uncharacterized protein</fullName>
    </submittedName>
</protein>
<gene>
    <name evidence="2" type="ORF">GWI33_016586</name>
</gene>